<reference evidence="1" key="1">
    <citation type="submission" date="2020-05" db="EMBL/GenBank/DDBJ databases">
        <title>WGS assembly of Panicum virgatum.</title>
        <authorList>
            <person name="Lovell J.T."/>
            <person name="Jenkins J."/>
            <person name="Shu S."/>
            <person name="Juenger T.E."/>
            <person name="Schmutz J."/>
        </authorList>
    </citation>
    <scope>NUCLEOTIDE SEQUENCE</scope>
    <source>
        <strain evidence="1">AP13</strain>
    </source>
</reference>
<proteinExistence type="predicted"/>
<dbReference type="AlphaFoldDB" id="A0A8T0R0S0"/>
<gene>
    <name evidence="1" type="ORF">PVAP13_6NG246003</name>
</gene>
<comment type="caution">
    <text evidence="1">The sequence shown here is derived from an EMBL/GenBank/DDBJ whole genome shotgun (WGS) entry which is preliminary data.</text>
</comment>
<evidence type="ECO:0000313" key="1">
    <source>
        <dbReference type="EMBL" id="KAG2579247.1"/>
    </source>
</evidence>
<keyword evidence="2" id="KW-1185">Reference proteome</keyword>
<accession>A0A8T0R0S0</accession>
<organism evidence="1 2">
    <name type="scientific">Panicum virgatum</name>
    <name type="common">Blackwell switchgrass</name>
    <dbReference type="NCBI Taxonomy" id="38727"/>
    <lineage>
        <taxon>Eukaryota</taxon>
        <taxon>Viridiplantae</taxon>
        <taxon>Streptophyta</taxon>
        <taxon>Embryophyta</taxon>
        <taxon>Tracheophyta</taxon>
        <taxon>Spermatophyta</taxon>
        <taxon>Magnoliopsida</taxon>
        <taxon>Liliopsida</taxon>
        <taxon>Poales</taxon>
        <taxon>Poaceae</taxon>
        <taxon>PACMAD clade</taxon>
        <taxon>Panicoideae</taxon>
        <taxon>Panicodae</taxon>
        <taxon>Paniceae</taxon>
        <taxon>Panicinae</taxon>
        <taxon>Panicum</taxon>
        <taxon>Panicum sect. Hiantes</taxon>
    </lineage>
</organism>
<dbReference type="EMBL" id="CM029048">
    <property type="protein sequence ID" value="KAG2579247.1"/>
    <property type="molecule type" value="Genomic_DNA"/>
</dbReference>
<protein>
    <submittedName>
        <fullName evidence="1">Uncharacterized protein</fullName>
    </submittedName>
</protein>
<evidence type="ECO:0000313" key="2">
    <source>
        <dbReference type="Proteomes" id="UP000823388"/>
    </source>
</evidence>
<dbReference type="Proteomes" id="UP000823388">
    <property type="component" value="Chromosome 6N"/>
</dbReference>
<name>A0A8T0R0S0_PANVG</name>
<sequence length="110" mass="12923">MMNSCSVNFLRMLSYCSRRNCTTKLMIEKHGAIRYWLDMLITSLLGRIKLLFYLIRQTSTHMLYLKNYWKTTQKGEAIGKKAKTSSSRIQGKPILFLFVFCLVKKCRTVL</sequence>